<accession>A0ABS2NVX7</accession>
<comment type="caution">
    <text evidence="1">The sequence shown here is derived from an EMBL/GenBank/DDBJ whole genome shotgun (WGS) entry which is preliminary data.</text>
</comment>
<dbReference type="Gene3D" id="3.90.1200.10">
    <property type="match status" value="1"/>
</dbReference>
<evidence type="ECO:0000313" key="2">
    <source>
        <dbReference type="Proteomes" id="UP000737402"/>
    </source>
</evidence>
<dbReference type="EMBL" id="JAFBED010000001">
    <property type="protein sequence ID" value="MBM7618813.1"/>
    <property type="molecule type" value="Genomic_DNA"/>
</dbReference>
<dbReference type="GO" id="GO:0050300">
    <property type="term" value="F:aminoglycoside 6-kinase activity"/>
    <property type="evidence" value="ECO:0007669"/>
    <property type="project" value="UniProtKB-EC"/>
</dbReference>
<dbReference type="SUPFAM" id="SSF56112">
    <property type="entry name" value="Protein kinase-like (PK-like)"/>
    <property type="match status" value="1"/>
</dbReference>
<evidence type="ECO:0000313" key="1">
    <source>
        <dbReference type="EMBL" id="MBM7618813.1"/>
    </source>
</evidence>
<organism evidence="1 2">
    <name type="scientific">Sutcliffiella tianshenii</name>
    <dbReference type="NCBI Taxonomy" id="1463404"/>
    <lineage>
        <taxon>Bacteria</taxon>
        <taxon>Bacillati</taxon>
        <taxon>Bacillota</taxon>
        <taxon>Bacilli</taxon>
        <taxon>Bacillales</taxon>
        <taxon>Bacillaceae</taxon>
        <taxon>Sutcliffiella</taxon>
    </lineage>
</organism>
<dbReference type="InterPro" id="IPR011009">
    <property type="entry name" value="Kinase-like_dom_sf"/>
</dbReference>
<keyword evidence="1" id="KW-0808">Transferase</keyword>
<dbReference type="InterPro" id="IPR006748">
    <property type="entry name" value="NH2Glyco/OHUrea_AB-resist_kin"/>
</dbReference>
<gene>
    <name evidence="1" type="ORF">JOC95_000655</name>
</gene>
<dbReference type="Pfam" id="PF04655">
    <property type="entry name" value="APH_6_hur"/>
    <property type="match status" value="1"/>
</dbReference>
<dbReference type="EC" id="2.7.1.72" evidence="1"/>
<dbReference type="RefSeq" id="WP_239582694.1">
    <property type="nucleotide sequence ID" value="NZ_JAFBED010000001.1"/>
</dbReference>
<dbReference type="Proteomes" id="UP000737402">
    <property type="component" value="Unassembled WGS sequence"/>
</dbReference>
<reference evidence="1 2" key="1">
    <citation type="submission" date="2021-01" db="EMBL/GenBank/DDBJ databases">
        <title>Genomic Encyclopedia of Type Strains, Phase IV (KMG-IV): sequencing the most valuable type-strain genomes for metagenomic binning, comparative biology and taxonomic classification.</title>
        <authorList>
            <person name="Goeker M."/>
        </authorList>
    </citation>
    <scope>NUCLEOTIDE SEQUENCE [LARGE SCALE GENOMIC DNA]</scope>
    <source>
        <strain evidence="1 2">DSM 25879</strain>
    </source>
</reference>
<keyword evidence="2" id="KW-1185">Reference proteome</keyword>
<protein>
    <submittedName>
        <fullName evidence="1">Streptomycin 6-kinase</fullName>
        <ecNumber evidence="1">2.7.1.72</ecNumber>
    </submittedName>
</protein>
<name>A0ABS2NVX7_9BACI</name>
<proteinExistence type="predicted"/>
<sequence length="305" mass="34644">MNIPEWFQKRMVDVFGEAGKVWLTKLDSTIHFCEKEWKLQIGEPVSNLSYNYVLHAKEPNGTPVMLKLGVPSFDFSNEINTLNVYGGKGCARLLKADAERGAMLLEKLVPGTMLSEEKDEKAAVHQFLEVWSAIRRPVPAECKSPTILDWASGLGRYNSMHPNGDGPIDSRYIEMAQAYFAELTESTIGMELLHGDLHHENILYDEEKGWLAIDPKGVVGDPYFDLISFMTNHLLKKENPKRLLSQRVEWISECLSLDRNRLLKAAVAMGILSACWGIEDHDPDWQQAYTCAKWFKEILIEDEGK</sequence>